<dbReference type="Gene3D" id="3.40.50.150">
    <property type="entry name" value="Vaccinia Virus protein VP39"/>
    <property type="match status" value="1"/>
</dbReference>
<dbReference type="EMBL" id="MTBM01000001">
    <property type="protein sequence ID" value="OSI11469.1"/>
    <property type="molecule type" value="Genomic_DNA"/>
</dbReference>
<dbReference type="Proteomes" id="UP000193466">
    <property type="component" value="Unassembled WGS sequence"/>
</dbReference>
<reference evidence="2 4" key="2">
    <citation type="submission" date="2017-06" db="EMBL/GenBank/DDBJ databases">
        <authorList>
            <consortium name="Pathogen Informatics"/>
        </authorList>
    </citation>
    <scope>NUCLEOTIDE SEQUENCE [LARGE SCALE GENOMIC DNA]</scope>
    <source>
        <strain evidence="2 4">NCTC12230</strain>
    </source>
</reference>
<evidence type="ECO:0000313" key="3">
    <source>
        <dbReference type="Proteomes" id="UP000193466"/>
    </source>
</evidence>
<keyword evidence="2" id="KW-0489">Methyltransferase</keyword>
<organism evidence="2 4">
    <name type="scientific">Neisseria zoodegmatis</name>
    <dbReference type="NCBI Taxonomy" id="326523"/>
    <lineage>
        <taxon>Bacteria</taxon>
        <taxon>Pseudomonadati</taxon>
        <taxon>Pseudomonadota</taxon>
        <taxon>Betaproteobacteria</taxon>
        <taxon>Neisseriales</taxon>
        <taxon>Neisseriaceae</taxon>
        <taxon>Neisseria</taxon>
    </lineage>
</organism>
<proteinExistence type="predicted"/>
<dbReference type="InterPro" id="IPR029063">
    <property type="entry name" value="SAM-dependent_MTases_sf"/>
</dbReference>
<dbReference type="GO" id="GO:0008168">
    <property type="term" value="F:methyltransferase activity"/>
    <property type="evidence" value="ECO:0007669"/>
    <property type="project" value="UniProtKB-KW"/>
</dbReference>
<reference evidence="1 3" key="1">
    <citation type="submission" date="2017-01" db="EMBL/GenBank/DDBJ databases">
        <authorList>
            <person name="Wolfgang W.J."/>
            <person name="Cole J."/>
            <person name="Wroblewski D."/>
            <person name="Mcginnis J."/>
            <person name="Musser K.A."/>
        </authorList>
    </citation>
    <scope>NUCLEOTIDE SEQUENCE [LARGE SCALE GENOMIC DNA]</scope>
    <source>
        <strain evidence="1 3">DSM 21643</strain>
    </source>
</reference>
<accession>A0AB38DSD3</accession>
<dbReference type="KEGG" id="nzo:SAMEA4504057_1489"/>
<evidence type="ECO:0000313" key="1">
    <source>
        <dbReference type="EMBL" id="OSI11469.1"/>
    </source>
</evidence>
<name>A0AB38DSD3_9NEIS</name>
<evidence type="ECO:0000313" key="2">
    <source>
        <dbReference type="EMBL" id="SNU79981.1"/>
    </source>
</evidence>
<dbReference type="SUPFAM" id="SSF53335">
    <property type="entry name" value="S-adenosyl-L-methionine-dependent methyltransferases"/>
    <property type="match status" value="1"/>
</dbReference>
<protein>
    <submittedName>
        <fullName evidence="2">Methyltransferase</fullName>
    </submittedName>
</protein>
<keyword evidence="2" id="KW-0808">Transferase</keyword>
<dbReference type="GO" id="GO:0032259">
    <property type="term" value="P:methylation"/>
    <property type="evidence" value="ECO:0007669"/>
    <property type="project" value="UniProtKB-KW"/>
</dbReference>
<dbReference type="Proteomes" id="UP000215033">
    <property type="component" value="Chromosome 1"/>
</dbReference>
<dbReference type="EMBL" id="LT906434">
    <property type="protein sequence ID" value="SNU79981.1"/>
    <property type="molecule type" value="Genomic_DNA"/>
</dbReference>
<keyword evidence="3" id="KW-1185">Reference proteome</keyword>
<sequence length="228" mass="26704">MEYEKLSRWFTDTDMGIYTSTLERHFFEQSSADFFVNKSVQFGMEEWLRPSEKCICIGKDIYMDTAVWAWEQSTLDLLLMPHTLETNTSTEQILSQAFQTLKPEGRIILTGFNPYSLWRLRNWFNGKYLPEARYCHPLPDLKKQLEAIGFQIELGKFMVYLPPFKTNDAMKLFQFMEAAGNRWWPHAASVYGLVLKKRVAGMRLTEEWSEAVENNIEVVLGSAKWKVD</sequence>
<evidence type="ECO:0000313" key="4">
    <source>
        <dbReference type="Proteomes" id="UP000215033"/>
    </source>
</evidence>
<dbReference type="AlphaFoldDB" id="A0AB38DSD3"/>
<gene>
    <name evidence="1" type="ORF">BWD10_00420</name>
    <name evidence="2" type="ORF">SAMEA4504057_01489</name>
</gene>